<dbReference type="Pfam" id="PF12796">
    <property type="entry name" value="Ank_2"/>
    <property type="match status" value="1"/>
</dbReference>
<evidence type="ECO:0000256" key="1">
    <source>
        <dbReference type="ARBA" id="ARBA00022737"/>
    </source>
</evidence>
<comment type="caution">
    <text evidence="4">The sequence shown here is derived from an EMBL/GenBank/DDBJ whole genome shotgun (WGS) entry which is preliminary data.</text>
</comment>
<dbReference type="EMBL" id="JAVDPF010000004">
    <property type="protein sequence ID" value="KAL1884658.1"/>
    <property type="molecule type" value="Genomic_DNA"/>
</dbReference>
<evidence type="ECO:0000256" key="3">
    <source>
        <dbReference type="PROSITE-ProRule" id="PRU00023"/>
    </source>
</evidence>
<accession>A0ABR3Y996</accession>
<dbReference type="SUPFAM" id="SSF48403">
    <property type="entry name" value="Ankyrin repeat"/>
    <property type="match status" value="1"/>
</dbReference>
<sequence>MTSLRDLHTAITDSDAERAVELLDRGVPMIVEHFALPTRMKQYKILDYFIQHGWDINTDVSTLTPSCLVYTFDDSELLDWFLDHGAKPNKRCFLRDCTPLSYAVQDAPYEVIQHLFQRNGSIEHGQLLHYACFRSHPDNLEVLKYIYDKSPNFNATRINQLLDQDSPEDFARNYRAGLGTPLHFAALNGSLECVRFLVEMGADPWIKDPYRKTALSLAVYAKQESVVLFLKDLKVRE</sequence>
<evidence type="ECO:0000313" key="4">
    <source>
        <dbReference type="EMBL" id="KAL1884658.1"/>
    </source>
</evidence>
<dbReference type="Proteomes" id="UP001583193">
    <property type="component" value="Unassembled WGS sequence"/>
</dbReference>
<dbReference type="PROSITE" id="PS50088">
    <property type="entry name" value="ANK_REPEAT"/>
    <property type="match status" value="1"/>
</dbReference>
<dbReference type="PANTHER" id="PTHR24198:SF194">
    <property type="entry name" value="INVERSIN-A"/>
    <property type="match status" value="1"/>
</dbReference>
<reference evidence="4 5" key="1">
    <citation type="journal article" date="2024" name="IMA Fungus">
        <title>IMA Genome - F19 : A genome assembly and annotation guide to empower mycologists, including annotated draft genome sequences of Ceratocystis pirilliformis, Diaporthe australafricana, Fusarium ophioides, Paecilomyces lecythidis, and Sporothrix stenoceras.</title>
        <authorList>
            <person name="Aylward J."/>
            <person name="Wilson A.M."/>
            <person name="Visagie C.M."/>
            <person name="Spraker J."/>
            <person name="Barnes I."/>
            <person name="Buitendag C."/>
            <person name="Ceriani C."/>
            <person name="Del Mar Angel L."/>
            <person name="du Plessis D."/>
            <person name="Fuchs T."/>
            <person name="Gasser K."/>
            <person name="Kramer D."/>
            <person name="Li W."/>
            <person name="Munsamy K."/>
            <person name="Piso A."/>
            <person name="Price J.L."/>
            <person name="Sonnekus B."/>
            <person name="Thomas C."/>
            <person name="van der Nest A."/>
            <person name="van Dijk A."/>
            <person name="van Heerden A."/>
            <person name="van Vuuren N."/>
            <person name="Yilmaz N."/>
            <person name="Duong T.A."/>
            <person name="van der Merwe N.A."/>
            <person name="Wingfield M.J."/>
            <person name="Wingfield B.D."/>
        </authorList>
    </citation>
    <scope>NUCLEOTIDE SEQUENCE [LARGE SCALE GENOMIC DNA]</scope>
    <source>
        <strain evidence="4 5">CMW 18167</strain>
    </source>
</reference>
<dbReference type="PROSITE" id="PS50297">
    <property type="entry name" value="ANK_REP_REGION"/>
    <property type="match status" value="1"/>
</dbReference>
<dbReference type="PANTHER" id="PTHR24198">
    <property type="entry name" value="ANKYRIN REPEAT AND PROTEIN KINASE DOMAIN-CONTAINING PROTEIN"/>
    <property type="match status" value="1"/>
</dbReference>
<evidence type="ECO:0008006" key="6">
    <source>
        <dbReference type="Google" id="ProtNLM"/>
    </source>
</evidence>
<evidence type="ECO:0000313" key="5">
    <source>
        <dbReference type="Proteomes" id="UP001583193"/>
    </source>
</evidence>
<dbReference type="InterPro" id="IPR002110">
    <property type="entry name" value="Ankyrin_rpt"/>
</dbReference>
<dbReference type="SMART" id="SM00248">
    <property type="entry name" value="ANK"/>
    <property type="match status" value="4"/>
</dbReference>
<organism evidence="4 5">
    <name type="scientific">Paecilomyces lecythidis</name>
    <dbReference type="NCBI Taxonomy" id="3004212"/>
    <lineage>
        <taxon>Eukaryota</taxon>
        <taxon>Fungi</taxon>
        <taxon>Dikarya</taxon>
        <taxon>Ascomycota</taxon>
        <taxon>Pezizomycotina</taxon>
        <taxon>Eurotiomycetes</taxon>
        <taxon>Eurotiomycetidae</taxon>
        <taxon>Eurotiales</taxon>
        <taxon>Thermoascaceae</taxon>
        <taxon>Paecilomyces</taxon>
    </lineage>
</organism>
<keyword evidence="2 3" id="KW-0040">ANK repeat</keyword>
<gene>
    <name evidence="4" type="ORF">Plec18167_002250</name>
</gene>
<dbReference type="InterPro" id="IPR036770">
    <property type="entry name" value="Ankyrin_rpt-contain_sf"/>
</dbReference>
<feature type="repeat" description="ANK" evidence="3">
    <location>
        <begin position="180"/>
        <end position="209"/>
    </location>
</feature>
<keyword evidence="1" id="KW-0677">Repeat</keyword>
<keyword evidence="5" id="KW-1185">Reference proteome</keyword>
<name>A0ABR3Y996_9EURO</name>
<proteinExistence type="predicted"/>
<dbReference type="Gene3D" id="1.25.40.20">
    <property type="entry name" value="Ankyrin repeat-containing domain"/>
    <property type="match status" value="2"/>
</dbReference>
<protein>
    <recommendedName>
        <fullName evidence="6">Ankyrin repeat protein</fullName>
    </recommendedName>
</protein>
<evidence type="ECO:0000256" key="2">
    <source>
        <dbReference type="ARBA" id="ARBA00023043"/>
    </source>
</evidence>